<dbReference type="AlphaFoldDB" id="A0A1F4SPC9"/>
<sequence length="546" mass="57624">MKTKFFMPSVSIFILLVLSFLVGGCGSSNSSSGGGNTGDGTITASGNVTISGKLYTGTITASSIKTNSVGVRVFAEKSTPIEGYKVVAVGTETQQTYFADASTDDSGSFTISNLPSGESYYLEIVNDNNKYAAPISFGTSGNDVVMAVSADATSTSIEVGNIVYESNNGGAVPEIAIPSGNLDVASTARAKTDENMVPVGAGNLGKGDVADFTGSADTKLDGDDDGIPNIFDADDDGDGKVDGLDDIPRPSGAIEIQIDGVSNTGTFSNLPEQYEFFPTYTNNGTLNETAVNVGNDTTLAIEIVMSGSTSPDKFSDVRIIEGPSWLTSAKVAGSSLADYPTSGTSWNSVDYKLYKSTDRWTVWVNPIGTPEAGDVLKFQLTDAATGDKSYVLSTLTYVFNDFPRLVKYSYTGSSGLVTKEANDLTLDIYNANSRCFPYEGNTITFIWSAPKDDDGNYITNMIYQLDGITYHTSTGEGDTTFIHSGASLANLDTTTSTDSDFGTLYNYTFTPTTDAFAYFKVDIKAQSPTPGGGNASQMINFLKIGD</sequence>
<reference evidence="1 2" key="1">
    <citation type="journal article" date="2016" name="Nat. Commun.">
        <title>Thousands of microbial genomes shed light on interconnected biogeochemical processes in an aquifer system.</title>
        <authorList>
            <person name="Anantharaman K."/>
            <person name="Brown C.T."/>
            <person name="Hug L.A."/>
            <person name="Sharon I."/>
            <person name="Castelle C.J."/>
            <person name="Probst A.J."/>
            <person name="Thomas B.C."/>
            <person name="Singh A."/>
            <person name="Wilkins M.J."/>
            <person name="Karaoz U."/>
            <person name="Brodie E.L."/>
            <person name="Williams K.H."/>
            <person name="Hubbard S.S."/>
            <person name="Banfield J.F."/>
        </authorList>
    </citation>
    <scope>NUCLEOTIDE SEQUENCE [LARGE SCALE GENOMIC DNA]</scope>
</reference>
<evidence type="ECO:0000313" key="1">
    <source>
        <dbReference type="EMBL" id="OGC22269.1"/>
    </source>
</evidence>
<dbReference type="EMBL" id="MEUB01000030">
    <property type="protein sequence ID" value="OGC22269.1"/>
    <property type="molecule type" value="Genomic_DNA"/>
</dbReference>
<gene>
    <name evidence="1" type="ORF">A2310_01580</name>
</gene>
<evidence type="ECO:0000313" key="2">
    <source>
        <dbReference type="Proteomes" id="UP000178417"/>
    </source>
</evidence>
<comment type="caution">
    <text evidence="1">The sequence shown here is derived from an EMBL/GenBank/DDBJ whole genome shotgun (WGS) entry which is preliminary data.</text>
</comment>
<dbReference type="Gene3D" id="2.60.40.1120">
    <property type="entry name" value="Carboxypeptidase-like, regulatory domain"/>
    <property type="match status" value="1"/>
</dbReference>
<dbReference type="PROSITE" id="PS51257">
    <property type="entry name" value="PROKAR_LIPOPROTEIN"/>
    <property type="match status" value="1"/>
</dbReference>
<organism evidence="1 2">
    <name type="scientific">candidate division WOR-1 bacterium RIFOXYB2_FULL_37_13</name>
    <dbReference type="NCBI Taxonomy" id="1802579"/>
    <lineage>
        <taxon>Bacteria</taxon>
        <taxon>Bacillati</taxon>
        <taxon>Saganbacteria</taxon>
    </lineage>
</organism>
<dbReference type="SUPFAM" id="SSF49478">
    <property type="entry name" value="Cna protein B-type domain"/>
    <property type="match status" value="1"/>
</dbReference>
<dbReference type="Proteomes" id="UP000178417">
    <property type="component" value="Unassembled WGS sequence"/>
</dbReference>
<protein>
    <submittedName>
        <fullName evidence="1">Uncharacterized protein</fullName>
    </submittedName>
</protein>
<proteinExistence type="predicted"/>
<name>A0A1F4SPC9_UNCSA</name>
<accession>A0A1F4SPC9</accession>